<evidence type="ECO:0000256" key="1">
    <source>
        <dbReference type="SAM" id="Phobius"/>
    </source>
</evidence>
<dbReference type="RefSeq" id="WP_003681114.1">
    <property type="nucleotide sequence ID" value="NZ_BJLV01000054.1"/>
</dbReference>
<dbReference type="EMBL" id="POTQ01000009">
    <property type="protein sequence ID" value="PNV57912.1"/>
    <property type="molecule type" value="Genomic_DNA"/>
</dbReference>
<reference evidence="5 9" key="4">
    <citation type="submission" date="2020-04" db="EMBL/GenBank/DDBJ databases">
        <title>Novel strain L. Fermentum HFD1 producer antibacterial peptides.</title>
        <authorList>
            <person name="Ozhegov G.D."/>
            <person name="Pavlova A.S."/>
            <person name="Zhuravleva D.E."/>
            <person name="Gogoleva N.V."/>
            <person name="Shagimardanova E.I."/>
            <person name="Markelova M.I."/>
            <person name="Yarullina D.R."/>
            <person name="Kayumov A.R."/>
        </authorList>
    </citation>
    <scope>NUCLEOTIDE SEQUENCE [LARGE SCALE GENOMIC DNA]</scope>
    <source>
        <strain evidence="5 9">HFD1</strain>
    </source>
</reference>
<evidence type="ECO:0000313" key="9">
    <source>
        <dbReference type="Proteomes" id="UP000503169"/>
    </source>
</evidence>
<feature type="transmembrane region" description="Helical" evidence="1">
    <location>
        <begin position="109"/>
        <end position="131"/>
    </location>
</feature>
<dbReference type="PATRIC" id="fig|1613.32.peg.791"/>
<feature type="transmembrane region" description="Helical" evidence="1">
    <location>
        <begin position="154"/>
        <end position="175"/>
    </location>
</feature>
<accession>A0A0F4HEC0</accession>
<proteinExistence type="predicted"/>
<dbReference type="Proteomes" id="UP000503169">
    <property type="component" value="Chromosome"/>
</dbReference>
<keyword evidence="1" id="KW-1133">Transmembrane helix</keyword>
<reference evidence="2 6" key="1">
    <citation type="submission" date="2016-12" db="EMBL/GenBank/DDBJ databases">
        <title>Complete Genome Sequence of Lactobacillus fermentum Strain SNUV175, a Probiotic for Treatment of Bacterial Vaginosis.</title>
        <authorList>
            <person name="Lee S."/>
            <person name="You H.J."/>
            <person name="Kwon B."/>
            <person name="Ko G."/>
        </authorList>
    </citation>
    <scope>NUCLEOTIDE SEQUENCE [LARGE SCALE GENOMIC DNA]</scope>
    <source>
        <strain evidence="2 6">SNUV175</strain>
    </source>
</reference>
<keyword evidence="1" id="KW-0472">Membrane</keyword>
<name>A0A0F4HEC0_LIMFE</name>
<keyword evidence="1" id="KW-0812">Transmembrane</keyword>
<dbReference type="OrthoDB" id="258743at2"/>
<reference evidence="4 7" key="2">
    <citation type="submission" date="2018-01" db="EMBL/GenBank/DDBJ databases">
        <title>Draft genome sequence of the feruloyl esterase-producing strain Lactobacillus fermentum CRL 1446, isolated from artisanal goat milk cheese.</title>
        <authorList>
            <person name="Abeijon Mukdsi M.C."/>
            <person name="Saavedra L."/>
            <person name="Gauffin Cano M.P."/>
            <person name="Hebert E.M."/>
            <person name="Medina R.B."/>
        </authorList>
    </citation>
    <scope>NUCLEOTIDE SEQUENCE [LARGE SCALE GENOMIC DNA]</scope>
    <source>
        <strain evidence="4 7">CRL 1446</strain>
    </source>
</reference>
<evidence type="ECO:0000313" key="5">
    <source>
        <dbReference type="EMBL" id="QIX59563.1"/>
    </source>
</evidence>
<organism evidence="4 7">
    <name type="scientific">Limosilactobacillus fermentum</name>
    <name type="common">Lactobacillus fermentum</name>
    <dbReference type="NCBI Taxonomy" id="1613"/>
    <lineage>
        <taxon>Bacteria</taxon>
        <taxon>Bacillati</taxon>
        <taxon>Bacillota</taxon>
        <taxon>Bacilli</taxon>
        <taxon>Lactobacillales</taxon>
        <taxon>Lactobacillaceae</taxon>
        <taxon>Limosilactobacillus</taxon>
    </lineage>
</organism>
<feature type="transmembrane region" description="Helical" evidence="1">
    <location>
        <begin position="187"/>
        <end position="205"/>
    </location>
</feature>
<dbReference type="Proteomes" id="UP000236514">
    <property type="component" value="Unassembled WGS sequence"/>
</dbReference>
<sequence>MTKFLQIFLDASLYLLLIPLLFGSALSLVSHRNKSLVVIYFGFFAQVIGGGIGIIIHELSHLIVALLFRHQIKGVALLRIPRPNDGDTSLGYVQHAWQTTSLYQRSGNFFIGVAPLIGGTVALVALTRWLVPPIFAWWQSLATGVSTTATGDLVWWKVLIWVVLLINISVGGFDLSTADLENSSHGLFILVAFYLLVLIIASLFFTPTQIKGALLSFMIPVYWALGLALLINLITLTVLKLLGRAHV</sequence>
<dbReference type="EMBL" id="CP050919">
    <property type="protein sequence ID" value="QIX59563.1"/>
    <property type="molecule type" value="Genomic_DNA"/>
</dbReference>
<evidence type="ECO:0000313" key="2">
    <source>
        <dbReference type="EMBL" id="APU45947.1"/>
    </source>
</evidence>
<gene>
    <name evidence="2" type="ORF">BUW47_05690</name>
    <name evidence="4" type="ORF">C1Y38_05360</name>
    <name evidence="3" type="ORF">GC247_06415</name>
    <name evidence="5" type="ORF">HCY95_02023</name>
</gene>
<dbReference type="Proteomes" id="UP000466799">
    <property type="component" value="Unassembled WGS sequence"/>
</dbReference>
<evidence type="ECO:0000313" key="4">
    <source>
        <dbReference type="EMBL" id="PNV57912.1"/>
    </source>
</evidence>
<dbReference type="EMBL" id="CP019030">
    <property type="protein sequence ID" value="APU45947.1"/>
    <property type="molecule type" value="Genomic_DNA"/>
</dbReference>
<dbReference type="GeneID" id="83715838"/>
<dbReference type="EMBL" id="WHJL01000059">
    <property type="protein sequence ID" value="MPQ35520.1"/>
    <property type="molecule type" value="Genomic_DNA"/>
</dbReference>
<feature type="transmembrane region" description="Helical" evidence="1">
    <location>
        <begin position="217"/>
        <end position="242"/>
    </location>
</feature>
<dbReference type="Proteomes" id="UP000185427">
    <property type="component" value="Chromosome"/>
</dbReference>
<evidence type="ECO:0000313" key="7">
    <source>
        <dbReference type="Proteomes" id="UP000236514"/>
    </source>
</evidence>
<evidence type="ECO:0000313" key="8">
    <source>
        <dbReference type="Proteomes" id="UP000466799"/>
    </source>
</evidence>
<evidence type="ECO:0000313" key="3">
    <source>
        <dbReference type="EMBL" id="MPQ35520.1"/>
    </source>
</evidence>
<evidence type="ECO:0000313" key="6">
    <source>
        <dbReference type="Proteomes" id="UP000185427"/>
    </source>
</evidence>
<protein>
    <submittedName>
        <fullName evidence="4">Uncharacterized protein</fullName>
    </submittedName>
</protein>
<dbReference type="AlphaFoldDB" id="A0A0F4HEC0"/>
<feature type="transmembrane region" description="Helical" evidence="1">
    <location>
        <begin position="37"/>
        <end position="68"/>
    </location>
</feature>
<reference evidence="3 8" key="3">
    <citation type="submission" date="2019-10" db="EMBL/GenBank/DDBJ databases">
        <title>Genome Sequencing and assembly of Lactobacillus fermentum I2, a lactic acid bacteria.</title>
        <authorList>
            <person name="Lopes L.S."/>
            <person name="Persinoti G.F."/>
            <person name="Riano-Pachon D.M."/>
            <person name="Labate C.A."/>
        </authorList>
    </citation>
    <scope>NUCLEOTIDE SEQUENCE [LARGE SCALE GENOMIC DNA]</scope>
    <source>
        <strain evidence="3 8">I2</strain>
    </source>
</reference>